<dbReference type="GO" id="GO:0042597">
    <property type="term" value="C:periplasmic space"/>
    <property type="evidence" value="ECO:0007669"/>
    <property type="project" value="UniProtKB-SubCell"/>
</dbReference>
<dbReference type="Pfam" id="PF10610">
    <property type="entry name" value="Tafi-CsgC"/>
    <property type="match status" value="1"/>
</dbReference>
<evidence type="ECO:0000313" key="7">
    <source>
        <dbReference type="EMBL" id="NYT85921.1"/>
    </source>
</evidence>
<dbReference type="InterPro" id="IPR014491">
    <property type="entry name" value="Curli_production_prot_CsgC"/>
</dbReference>
<protein>
    <recommendedName>
        <fullName evidence="3">Curli assembly protein CsgC</fullName>
    </recommendedName>
</protein>
<dbReference type="EMBL" id="JACCEV010000002">
    <property type="protein sequence ID" value="NYT85921.1"/>
    <property type="molecule type" value="Genomic_DNA"/>
</dbReference>
<name>A0A853GUH3_9BURK</name>
<comment type="subcellular location">
    <subcellularLocation>
        <location evidence="1">Periplasm</location>
    </subcellularLocation>
</comment>
<organism evidence="7 8">
    <name type="scientific">Pollutimonas harenae</name>
    <dbReference type="NCBI Taxonomy" id="657015"/>
    <lineage>
        <taxon>Bacteria</taxon>
        <taxon>Pseudomonadati</taxon>
        <taxon>Pseudomonadota</taxon>
        <taxon>Betaproteobacteria</taxon>
        <taxon>Burkholderiales</taxon>
        <taxon>Alcaligenaceae</taxon>
        <taxon>Pollutimonas</taxon>
    </lineage>
</organism>
<dbReference type="Proteomes" id="UP000554144">
    <property type="component" value="Unassembled WGS sequence"/>
</dbReference>
<evidence type="ECO:0000256" key="6">
    <source>
        <dbReference type="ARBA" id="ARBA00023186"/>
    </source>
</evidence>
<comment type="caution">
    <text evidence="7">The sequence shown here is derived from an EMBL/GenBank/DDBJ whole genome shotgun (WGS) entry which is preliminary data.</text>
</comment>
<dbReference type="RefSeq" id="WP_130039465.1">
    <property type="nucleotide sequence ID" value="NZ_JACCEV010000002.1"/>
</dbReference>
<evidence type="ECO:0000256" key="2">
    <source>
        <dbReference type="ARBA" id="ARBA00006329"/>
    </source>
</evidence>
<evidence type="ECO:0000256" key="3">
    <source>
        <dbReference type="ARBA" id="ARBA00017442"/>
    </source>
</evidence>
<reference evidence="7 8" key="1">
    <citation type="submission" date="2020-07" db="EMBL/GenBank/DDBJ databases">
        <title>Taxonomic revisions and descriptions of new bacterial species based on genomic comparisons in the high-G+C-content subgroup of the family Alcaligenaceae.</title>
        <authorList>
            <person name="Szabo A."/>
            <person name="Felfoldi T."/>
        </authorList>
    </citation>
    <scope>NUCLEOTIDE SEQUENCE [LARGE SCALE GENOMIC DNA]</scope>
    <source>
        <strain evidence="7 8">DSM 25667</strain>
    </source>
</reference>
<keyword evidence="6" id="KW-0143">Chaperone</keyword>
<evidence type="ECO:0000256" key="1">
    <source>
        <dbReference type="ARBA" id="ARBA00004418"/>
    </source>
</evidence>
<accession>A0A853GUH3</accession>
<evidence type="ECO:0000256" key="4">
    <source>
        <dbReference type="ARBA" id="ARBA00022729"/>
    </source>
</evidence>
<keyword evidence="4" id="KW-0732">Signal</keyword>
<comment type="similarity">
    <text evidence="2">Belongs to the CsgC/AgfC family.</text>
</comment>
<sequence length="138" mass="15093">MADKLSAGQPGMPVPSNKEAKVMNADANIQVWLEMFSQIPPGIVVPYVQTSQDTMLHYKVLVVMEGHAGRSLISQTGEVRTKASIPSALGRVSVNRNPEDDCHINLVLSGHGGNELSYHFPCRDTTQHTKKQLTLSNK</sequence>
<dbReference type="InterPro" id="IPR053722">
    <property type="entry name" value="Curli_assembly_CsgC/AgfC"/>
</dbReference>
<dbReference type="OrthoDB" id="8967132at2"/>
<dbReference type="Gene3D" id="2.60.40.2420">
    <property type="match status" value="1"/>
</dbReference>
<dbReference type="AlphaFoldDB" id="A0A853GUH3"/>
<keyword evidence="5" id="KW-0574">Periplasm</keyword>
<proteinExistence type="inferred from homology"/>
<evidence type="ECO:0000256" key="5">
    <source>
        <dbReference type="ARBA" id="ARBA00022764"/>
    </source>
</evidence>
<keyword evidence="8" id="KW-1185">Reference proteome</keyword>
<gene>
    <name evidence="7" type="ORF">H0A62_09925</name>
</gene>
<evidence type="ECO:0000313" key="8">
    <source>
        <dbReference type="Proteomes" id="UP000554144"/>
    </source>
</evidence>